<organism evidence="4 5">
    <name type="scientific">Granulicella aggregans</name>
    <dbReference type="NCBI Taxonomy" id="474949"/>
    <lineage>
        <taxon>Bacteria</taxon>
        <taxon>Pseudomonadati</taxon>
        <taxon>Acidobacteriota</taxon>
        <taxon>Terriglobia</taxon>
        <taxon>Terriglobales</taxon>
        <taxon>Acidobacteriaceae</taxon>
        <taxon>Granulicella</taxon>
    </lineage>
</organism>
<dbReference type="Gene3D" id="3.60.15.10">
    <property type="entry name" value="Ribonuclease Z/Hydroxyacylglutathione hydrolase-like"/>
    <property type="match status" value="1"/>
</dbReference>
<dbReference type="AlphaFoldDB" id="A0A7W7ZC00"/>
<dbReference type="SUPFAM" id="SSF56281">
    <property type="entry name" value="Metallo-hydrolase/oxidoreductase"/>
    <property type="match status" value="1"/>
</dbReference>
<name>A0A7W7ZC00_9BACT</name>
<keyword evidence="2" id="KW-0732">Signal</keyword>
<evidence type="ECO:0000313" key="5">
    <source>
        <dbReference type="Proteomes" id="UP000540989"/>
    </source>
</evidence>
<dbReference type="PANTHER" id="PTHR42951">
    <property type="entry name" value="METALLO-BETA-LACTAMASE DOMAIN-CONTAINING"/>
    <property type="match status" value="1"/>
</dbReference>
<dbReference type="InterPro" id="IPR001279">
    <property type="entry name" value="Metallo-B-lactamas"/>
</dbReference>
<dbReference type="PANTHER" id="PTHR42951:SF4">
    <property type="entry name" value="ACYL-COENZYME A THIOESTERASE MBLAC2"/>
    <property type="match status" value="1"/>
</dbReference>
<feature type="signal peptide" evidence="2">
    <location>
        <begin position="1"/>
        <end position="24"/>
    </location>
</feature>
<feature type="domain" description="Metallo-beta-lactamase" evidence="3">
    <location>
        <begin position="81"/>
        <end position="224"/>
    </location>
</feature>
<dbReference type="EMBL" id="JACHIP010000002">
    <property type="protein sequence ID" value="MBB5057007.1"/>
    <property type="molecule type" value="Genomic_DNA"/>
</dbReference>
<dbReference type="Pfam" id="PF00753">
    <property type="entry name" value="Lactamase_B"/>
    <property type="match status" value="1"/>
</dbReference>
<keyword evidence="4" id="KW-0378">Hydrolase</keyword>
<dbReference type="RefSeq" id="WP_184215437.1">
    <property type="nucleotide sequence ID" value="NZ_JACHIP010000002.1"/>
</dbReference>
<gene>
    <name evidence="4" type="ORF">HDF16_001692</name>
</gene>
<evidence type="ECO:0000256" key="2">
    <source>
        <dbReference type="SAM" id="SignalP"/>
    </source>
</evidence>
<keyword evidence="5" id="KW-1185">Reference proteome</keyword>
<evidence type="ECO:0000256" key="1">
    <source>
        <dbReference type="ARBA" id="ARBA00005250"/>
    </source>
</evidence>
<dbReference type="InterPro" id="IPR050855">
    <property type="entry name" value="NDM-1-like"/>
</dbReference>
<evidence type="ECO:0000259" key="3">
    <source>
        <dbReference type="Pfam" id="PF00753"/>
    </source>
</evidence>
<accession>A0A7W7ZC00</accession>
<feature type="chain" id="PRO_5031020219" evidence="2">
    <location>
        <begin position="25"/>
        <end position="337"/>
    </location>
</feature>
<sequence>MPNSLCRNAIFAAALCLTSSFARAQFPQPDGGGLERGVLPARWLSQGNKCMEMPDWQIHEYNKDFYILRQSPYTDFEKPLIFLFFGKDKALLADTGSANGNLAPSLKIVMDRWLARNHRTSIPLIVTHTHSHEDHTWGDKAVQAMNDPAFPVTFVASDIEAQKKFYGIKNWPTDVVQYDLGGRILDIVPIPGHTHEDLAFYDRNTGVLLTGDTLYPGRIFVEHFAEFQESVVRLVKFTEGKPIAHTLGDHIEQTTTPFLDYPEGTLFQPDEHELAMPVGSLVELRDALLSMNGKPRRLAMRDFSIYPMEFGLITREERKHVEAYMKVQKDHMWDPQK</sequence>
<evidence type="ECO:0000313" key="4">
    <source>
        <dbReference type="EMBL" id="MBB5057007.1"/>
    </source>
</evidence>
<comment type="similarity">
    <text evidence="1">Belongs to the metallo-beta-lactamase superfamily. Class-B beta-lactamase family.</text>
</comment>
<dbReference type="GO" id="GO:0017001">
    <property type="term" value="P:antibiotic catabolic process"/>
    <property type="evidence" value="ECO:0007669"/>
    <property type="project" value="UniProtKB-ARBA"/>
</dbReference>
<proteinExistence type="inferred from homology"/>
<dbReference type="GO" id="GO:0016787">
    <property type="term" value="F:hydrolase activity"/>
    <property type="evidence" value="ECO:0007669"/>
    <property type="project" value="UniProtKB-KW"/>
</dbReference>
<dbReference type="Proteomes" id="UP000540989">
    <property type="component" value="Unassembled WGS sequence"/>
</dbReference>
<protein>
    <submittedName>
        <fullName evidence="4">Glyoxylase-like metal-dependent hydrolase (Beta-lactamase superfamily II)</fullName>
    </submittedName>
</protein>
<reference evidence="4 5" key="1">
    <citation type="submission" date="2020-08" db="EMBL/GenBank/DDBJ databases">
        <title>Genomic Encyclopedia of Type Strains, Phase IV (KMG-V): Genome sequencing to study the core and pangenomes of soil and plant-associated prokaryotes.</title>
        <authorList>
            <person name="Whitman W."/>
        </authorList>
    </citation>
    <scope>NUCLEOTIDE SEQUENCE [LARGE SCALE GENOMIC DNA]</scope>
    <source>
        <strain evidence="4 5">M8UP14</strain>
    </source>
</reference>
<comment type="caution">
    <text evidence="4">The sequence shown here is derived from an EMBL/GenBank/DDBJ whole genome shotgun (WGS) entry which is preliminary data.</text>
</comment>
<dbReference type="InterPro" id="IPR036866">
    <property type="entry name" value="RibonucZ/Hydroxyglut_hydro"/>
</dbReference>